<proteinExistence type="predicted"/>
<evidence type="ECO:0000313" key="2">
    <source>
        <dbReference type="EMBL" id="KKM71426.1"/>
    </source>
</evidence>
<feature type="transmembrane region" description="Helical" evidence="1">
    <location>
        <begin position="127"/>
        <end position="157"/>
    </location>
</feature>
<gene>
    <name evidence="2" type="ORF">LCGC14_1430770</name>
</gene>
<dbReference type="PANTHER" id="PTHR36007:SF2">
    <property type="entry name" value="TRANSPORT PROTEIN-RELATED"/>
    <property type="match status" value="1"/>
</dbReference>
<evidence type="ECO:0008006" key="3">
    <source>
        <dbReference type="Google" id="ProtNLM"/>
    </source>
</evidence>
<keyword evidence="1" id="KW-1133">Transmembrane helix</keyword>
<dbReference type="InterPro" id="IPR009577">
    <property type="entry name" value="Sm_multidrug_ex"/>
</dbReference>
<dbReference type="EMBL" id="LAZR01009639">
    <property type="protein sequence ID" value="KKM71426.1"/>
    <property type="molecule type" value="Genomic_DNA"/>
</dbReference>
<reference evidence="2" key="1">
    <citation type="journal article" date="2015" name="Nature">
        <title>Complex archaea that bridge the gap between prokaryotes and eukaryotes.</title>
        <authorList>
            <person name="Spang A."/>
            <person name="Saw J.H."/>
            <person name="Jorgensen S.L."/>
            <person name="Zaremba-Niedzwiedzka K."/>
            <person name="Martijn J."/>
            <person name="Lind A.E."/>
            <person name="van Eijk R."/>
            <person name="Schleper C."/>
            <person name="Guy L."/>
            <person name="Ettema T.J."/>
        </authorList>
    </citation>
    <scope>NUCLEOTIDE SEQUENCE</scope>
</reference>
<dbReference type="PANTHER" id="PTHR36007">
    <property type="entry name" value="TRANSPORT PROTEIN-RELATED"/>
    <property type="match status" value="1"/>
</dbReference>
<comment type="caution">
    <text evidence="2">The sequence shown here is derived from an EMBL/GenBank/DDBJ whole genome shotgun (WGS) entry which is preliminary data.</text>
</comment>
<name>A0A0F9K9U9_9ZZZZ</name>
<evidence type="ECO:0000256" key="1">
    <source>
        <dbReference type="SAM" id="Phobius"/>
    </source>
</evidence>
<sequence length="159" mass="17285">MSSLLDNKEILTFLIAMLPISELRGAIPFAISQGIIPWKAYLIAVAGNILPVLPLLLLLQRLAIFAQRYKVGAKFLDWTVKRAKKKEDLVKRYGWAGLILLVAIPLPITGAWTGTLVSFLLSMKIRYSFLAICIGVGIAGIIVLGLSLGGIGLWGLIKS</sequence>
<organism evidence="2">
    <name type="scientific">marine sediment metagenome</name>
    <dbReference type="NCBI Taxonomy" id="412755"/>
    <lineage>
        <taxon>unclassified sequences</taxon>
        <taxon>metagenomes</taxon>
        <taxon>ecological metagenomes</taxon>
    </lineage>
</organism>
<accession>A0A0F9K9U9</accession>
<dbReference type="Pfam" id="PF06695">
    <property type="entry name" value="Sm_multidrug_ex"/>
    <property type="match status" value="1"/>
</dbReference>
<dbReference type="AlphaFoldDB" id="A0A0F9K9U9"/>
<feature type="transmembrane region" description="Helical" evidence="1">
    <location>
        <begin position="93"/>
        <end position="121"/>
    </location>
</feature>
<feature type="transmembrane region" description="Helical" evidence="1">
    <location>
        <begin position="41"/>
        <end position="59"/>
    </location>
</feature>
<protein>
    <recommendedName>
        <fullName evidence="3">Small multi-drug export protein</fullName>
    </recommendedName>
</protein>
<keyword evidence="1" id="KW-0812">Transmembrane</keyword>
<keyword evidence="1" id="KW-0472">Membrane</keyword>